<dbReference type="InterPro" id="IPR036397">
    <property type="entry name" value="RNaseH_sf"/>
</dbReference>
<dbReference type="InterPro" id="IPR001584">
    <property type="entry name" value="Integrase_cat-core"/>
</dbReference>
<reference evidence="2" key="2">
    <citation type="submission" date="2025-08" db="UniProtKB">
        <authorList>
            <consortium name="Ensembl"/>
        </authorList>
    </citation>
    <scope>IDENTIFICATION</scope>
</reference>
<protein>
    <recommendedName>
        <fullName evidence="1">Integrase catalytic domain-containing protein</fullName>
    </recommendedName>
</protein>
<dbReference type="PANTHER" id="PTHR37984">
    <property type="entry name" value="PROTEIN CBG26694"/>
    <property type="match status" value="1"/>
</dbReference>
<dbReference type="PROSITE" id="PS50994">
    <property type="entry name" value="INTEGRASE"/>
    <property type="match status" value="1"/>
</dbReference>
<dbReference type="InterPro" id="IPR012337">
    <property type="entry name" value="RNaseH-like_sf"/>
</dbReference>
<organism evidence="2 3">
    <name type="scientific">Salarias fasciatus</name>
    <name type="common">Jewelled blenny</name>
    <name type="synonym">Blennius fasciatus</name>
    <dbReference type="NCBI Taxonomy" id="181472"/>
    <lineage>
        <taxon>Eukaryota</taxon>
        <taxon>Metazoa</taxon>
        <taxon>Chordata</taxon>
        <taxon>Craniata</taxon>
        <taxon>Vertebrata</taxon>
        <taxon>Euteleostomi</taxon>
        <taxon>Actinopterygii</taxon>
        <taxon>Neopterygii</taxon>
        <taxon>Teleostei</taxon>
        <taxon>Neoteleostei</taxon>
        <taxon>Acanthomorphata</taxon>
        <taxon>Ovalentaria</taxon>
        <taxon>Blenniimorphae</taxon>
        <taxon>Blenniiformes</taxon>
        <taxon>Blennioidei</taxon>
        <taxon>Blenniidae</taxon>
        <taxon>Salariinae</taxon>
        <taxon>Salarias</taxon>
    </lineage>
</organism>
<reference evidence="2" key="1">
    <citation type="submission" date="2019-06" db="EMBL/GenBank/DDBJ databases">
        <authorList>
            <consortium name="Wellcome Sanger Institute Data Sharing"/>
        </authorList>
    </citation>
    <scope>NUCLEOTIDE SEQUENCE [LARGE SCALE GENOMIC DNA]</scope>
</reference>
<dbReference type="PANTHER" id="PTHR37984:SF15">
    <property type="entry name" value="INTEGRASE CATALYTIC DOMAIN-CONTAINING PROTEIN"/>
    <property type="match status" value="1"/>
</dbReference>
<feature type="domain" description="Integrase catalytic" evidence="1">
    <location>
        <begin position="1"/>
        <end position="114"/>
    </location>
</feature>
<dbReference type="InParanoid" id="A0A672H0E6"/>
<evidence type="ECO:0000313" key="2">
    <source>
        <dbReference type="Ensembl" id="ENSSFAP00005023210.1"/>
    </source>
</evidence>
<dbReference type="InterPro" id="IPR050951">
    <property type="entry name" value="Retrovirus_Pol_polyprotein"/>
</dbReference>
<dbReference type="GO" id="GO:0015074">
    <property type="term" value="P:DNA integration"/>
    <property type="evidence" value="ECO:0007669"/>
    <property type="project" value="InterPro"/>
</dbReference>
<dbReference type="AlphaFoldDB" id="A0A672H0E6"/>
<dbReference type="InterPro" id="IPR054465">
    <property type="entry name" value="Integrase_p58-like_C"/>
</dbReference>
<dbReference type="Gene3D" id="3.30.420.10">
    <property type="entry name" value="Ribonuclease H-like superfamily/Ribonuclease H"/>
    <property type="match status" value="1"/>
</dbReference>
<proteinExistence type="predicted"/>
<dbReference type="GO" id="GO:0003676">
    <property type="term" value="F:nucleic acid binding"/>
    <property type="evidence" value="ECO:0007669"/>
    <property type="project" value="InterPro"/>
</dbReference>
<reference evidence="2" key="3">
    <citation type="submission" date="2025-09" db="UniProtKB">
        <authorList>
            <consortium name="Ensembl"/>
        </authorList>
    </citation>
    <scope>IDENTIFICATION</scope>
</reference>
<keyword evidence="3" id="KW-1185">Reference proteome</keyword>
<name>A0A672H0E6_SALFA</name>
<evidence type="ECO:0000313" key="3">
    <source>
        <dbReference type="Proteomes" id="UP000472267"/>
    </source>
</evidence>
<evidence type="ECO:0000259" key="1">
    <source>
        <dbReference type="PROSITE" id="PS50994"/>
    </source>
</evidence>
<accession>A0A672H0E6</accession>
<dbReference type="Pfam" id="PF22938">
    <property type="entry name" value="Integrase_p58_C"/>
    <property type="match status" value="1"/>
</dbReference>
<dbReference type="Proteomes" id="UP000472267">
    <property type="component" value="Chromosome 4"/>
</dbReference>
<dbReference type="Ensembl" id="ENSSFAT00005024166.1">
    <property type="protein sequence ID" value="ENSSFAP00005023210.1"/>
    <property type="gene ID" value="ENSSFAG00005012013.1"/>
</dbReference>
<dbReference type="OMA" id="LMAYCAT"/>
<sequence length="255" mass="29956">MGDCQIAYALLQLFLRVGIPSEILTDQGANFLSNTLRQVYRLLHIKSIRTTPYHPQTDGLVETYNRTLKSMLKKVVSTSGKDWDKWLPYLLFAYHEVPQASTGFSPFELLYGRRVRGPLDVLQESWIVGKAGTATIILTYVLKMRERMEQMTQLVRNEMEKSQREQKTWYDRAVRQRAFEPGQEVLLMLPSSDNKLLAKWKGPYKVRRKQSDTVYEIEMPERRNPRQTFHINLLKEWKTRNPPTSPQFYIQAVKE</sequence>
<dbReference type="SUPFAM" id="SSF53098">
    <property type="entry name" value="Ribonuclease H-like"/>
    <property type="match status" value="1"/>
</dbReference>